<proteinExistence type="inferred from homology"/>
<dbReference type="PANTHER" id="PTHR10458">
    <property type="entry name" value="PEPTIDE DEFORMYLASE"/>
    <property type="match status" value="1"/>
</dbReference>
<dbReference type="SUPFAM" id="SSF56420">
    <property type="entry name" value="Peptide deformylase"/>
    <property type="match status" value="1"/>
</dbReference>
<accession>X0U6C4</accession>
<comment type="similarity">
    <text evidence="1">Belongs to the polypeptide deformylase family.</text>
</comment>
<dbReference type="PIRSF" id="PIRSF004749">
    <property type="entry name" value="Pep_def"/>
    <property type="match status" value="1"/>
</dbReference>
<dbReference type="HAMAP" id="MF_00163">
    <property type="entry name" value="Pep_deformylase"/>
    <property type="match status" value="1"/>
</dbReference>
<name>X0U6C4_9ZZZZ</name>
<reference evidence="2" key="1">
    <citation type="journal article" date="2014" name="Front. Microbiol.">
        <title>High frequency of phylogenetically diverse reductive dehalogenase-homologous genes in deep subseafloor sedimentary metagenomes.</title>
        <authorList>
            <person name="Kawai M."/>
            <person name="Futagami T."/>
            <person name="Toyoda A."/>
            <person name="Takaki Y."/>
            <person name="Nishi S."/>
            <person name="Hori S."/>
            <person name="Arai W."/>
            <person name="Tsubouchi T."/>
            <person name="Morono Y."/>
            <person name="Uchiyama I."/>
            <person name="Ito T."/>
            <person name="Fujiyama A."/>
            <person name="Inagaki F."/>
            <person name="Takami H."/>
        </authorList>
    </citation>
    <scope>NUCLEOTIDE SEQUENCE</scope>
    <source>
        <strain evidence="2">Expedition CK06-06</strain>
    </source>
</reference>
<dbReference type="PANTHER" id="PTHR10458:SF22">
    <property type="entry name" value="PEPTIDE DEFORMYLASE"/>
    <property type="match status" value="1"/>
</dbReference>
<comment type="caution">
    <text evidence="2">The sequence shown here is derived from an EMBL/GenBank/DDBJ whole genome shotgun (WGS) entry which is preliminary data.</text>
</comment>
<dbReference type="CDD" id="cd00487">
    <property type="entry name" value="Pep_deformylase"/>
    <property type="match status" value="1"/>
</dbReference>
<protein>
    <recommendedName>
        <fullName evidence="3">Peptide deformylase</fullName>
    </recommendedName>
</protein>
<gene>
    <name evidence="2" type="ORF">S01H1_43649</name>
</gene>
<dbReference type="Gene3D" id="3.90.45.10">
    <property type="entry name" value="Peptide deformylase"/>
    <property type="match status" value="1"/>
</dbReference>
<dbReference type="PRINTS" id="PR01576">
    <property type="entry name" value="PDEFORMYLASE"/>
</dbReference>
<dbReference type="GO" id="GO:0042586">
    <property type="term" value="F:peptide deformylase activity"/>
    <property type="evidence" value="ECO:0007669"/>
    <property type="project" value="InterPro"/>
</dbReference>
<dbReference type="EMBL" id="BARS01027813">
    <property type="protein sequence ID" value="GAG01334.1"/>
    <property type="molecule type" value="Genomic_DNA"/>
</dbReference>
<dbReference type="NCBIfam" id="TIGR00079">
    <property type="entry name" value="pept_deformyl"/>
    <property type="match status" value="1"/>
</dbReference>
<dbReference type="Pfam" id="PF01327">
    <property type="entry name" value="Pep_deformylase"/>
    <property type="match status" value="1"/>
</dbReference>
<dbReference type="InterPro" id="IPR023635">
    <property type="entry name" value="Peptide_deformylase"/>
</dbReference>
<sequence>MSATIRTYGDSVLRQVADPVKVINKEIRNISEKMVEAMLRANGVGIAAPQIGVAKRIIVFDLDGKLYILINPEIMETSEEEEENLEGCLSIPGVDAPVVRKLRAQVRGITLDEKEIEVEGEGLMARALQHEVDHLGGILFIDYLSPVRRRSVLNDYMRQQREEKQ</sequence>
<evidence type="ECO:0008006" key="3">
    <source>
        <dbReference type="Google" id="ProtNLM"/>
    </source>
</evidence>
<dbReference type="InterPro" id="IPR036821">
    <property type="entry name" value="Peptide_deformylase_sf"/>
</dbReference>
<dbReference type="AlphaFoldDB" id="X0U6C4"/>
<evidence type="ECO:0000313" key="2">
    <source>
        <dbReference type="EMBL" id="GAG01334.1"/>
    </source>
</evidence>
<organism evidence="2">
    <name type="scientific">marine sediment metagenome</name>
    <dbReference type="NCBI Taxonomy" id="412755"/>
    <lineage>
        <taxon>unclassified sequences</taxon>
        <taxon>metagenomes</taxon>
        <taxon>ecological metagenomes</taxon>
    </lineage>
</organism>
<evidence type="ECO:0000256" key="1">
    <source>
        <dbReference type="ARBA" id="ARBA00010759"/>
    </source>
</evidence>
<dbReference type="NCBIfam" id="NF001159">
    <property type="entry name" value="PRK00150.1-3"/>
    <property type="match status" value="1"/>
</dbReference>